<dbReference type="Pfam" id="PF05229">
    <property type="entry name" value="SCPU"/>
    <property type="match status" value="1"/>
</dbReference>
<gene>
    <name evidence="3" type="ORF">ACFOGH_14025</name>
</gene>
<evidence type="ECO:0000313" key="4">
    <source>
        <dbReference type="Proteomes" id="UP001595547"/>
    </source>
</evidence>
<reference evidence="4" key="1">
    <citation type="journal article" date="2019" name="Int. J. Syst. Evol. Microbiol.">
        <title>The Global Catalogue of Microorganisms (GCM) 10K type strain sequencing project: providing services to taxonomists for standard genome sequencing and annotation.</title>
        <authorList>
            <consortium name="The Broad Institute Genomics Platform"/>
            <consortium name="The Broad Institute Genome Sequencing Center for Infectious Disease"/>
            <person name="Wu L."/>
            <person name="Ma J."/>
        </authorList>
    </citation>
    <scope>NUCLEOTIDE SEQUENCE [LARGE SCALE GENOMIC DNA]</scope>
    <source>
        <strain evidence="4">KCTC 52039</strain>
    </source>
</reference>
<comment type="caution">
    <text evidence="3">The sequence shown here is derived from an EMBL/GenBank/DDBJ whole genome shotgun (WGS) entry which is preliminary data.</text>
</comment>
<protein>
    <submittedName>
        <fullName evidence="3">Spore coat U domain-containing protein</fullName>
    </submittedName>
</protein>
<feature type="domain" description="Spore coat protein U/FanG" evidence="2">
    <location>
        <begin position="28"/>
        <end position="159"/>
    </location>
</feature>
<dbReference type="SMART" id="SM00972">
    <property type="entry name" value="SCPU"/>
    <property type="match status" value="1"/>
</dbReference>
<feature type="signal peptide" evidence="1">
    <location>
        <begin position="1"/>
        <end position="22"/>
    </location>
</feature>
<evidence type="ECO:0000313" key="3">
    <source>
        <dbReference type="EMBL" id="MFC3182116.1"/>
    </source>
</evidence>
<dbReference type="PANTHER" id="PTHR37089:SF3">
    <property type="entry name" value="EXPORTED PROTEIN"/>
    <property type="match status" value="1"/>
</dbReference>
<dbReference type="Proteomes" id="UP001595547">
    <property type="component" value="Unassembled WGS sequence"/>
</dbReference>
<dbReference type="RefSeq" id="WP_380073696.1">
    <property type="nucleotide sequence ID" value="NZ_JBHRTO010000001.1"/>
</dbReference>
<dbReference type="InterPro" id="IPR053167">
    <property type="entry name" value="Spore_coat_component"/>
</dbReference>
<feature type="chain" id="PRO_5045337186" evidence="1">
    <location>
        <begin position="23"/>
        <end position="162"/>
    </location>
</feature>
<sequence length="162" mass="16491">MKLTPCLTLVAFVASAPLALHAAEVASTNLSVTATVLDSCVVTAPTGLVFASVNTGTATNQTVQGSVAVVCTAAKPNVSVKMEGGDNAAAGKRYMKNNTNDLLPYVITSDAAHTTPVAIDGALYTGPLNAVAPNIFPVYGQVPAGNYAAGVYTDTVRVTLNY</sequence>
<keyword evidence="4" id="KW-1185">Reference proteome</keyword>
<dbReference type="EMBL" id="JBHRTO010000001">
    <property type="protein sequence ID" value="MFC3182116.1"/>
    <property type="molecule type" value="Genomic_DNA"/>
</dbReference>
<accession>A0ABV7J015</accession>
<keyword evidence="1" id="KW-0732">Signal</keyword>
<name>A0ABV7J015_9RHOB</name>
<evidence type="ECO:0000256" key="1">
    <source>
        <dbReference type="SAM" id="SignalP"/>
    </source>
</evidence>
<organism evidence="3 4">
    <name type="scientific">Cypionkella sinensis</name>
    <dbReference type="NCBI Taxonomy" id="1756043"/>
    <lineage>
        <taxon>Bacteria</taxon>
        <taxon>Pseudomonadati</taxon>
        <taxon>Pseudomonadota</taxon>
        <taxon>Alphaproteobacteria</taxon>
        <taxon>Rhodobacterales</taxon>
        <taxon>Paracoccaceae</taxon>
        <taxon>Cypionkella</taxon>
    </lineage>
</organism>
<proteinExistence type="predicted"/>
<evidence type="ECO:0000259" key="2">
    <source>
        <dbReference type="Pfam" id="PF05229"/>
    </source>
</evidence>
<dbReference type="PANTHER" id="PTHR37089">
    <property type="entry name" value="PROTEIN U-RELATED"/>
    <property type="match status" value="1"/>
</dbReference>
<dbReference type="InterPro" id="IPR007893">
    <property type="entry name" value="Spore_coat_U/FanG"/>
</dbReference>